<dbReference type="GO" id="GO:0080019">
    <property type="term" value="F:alcohol-forming very long-chain fatty acyl-CoA reductase activity"/>
    <property type="evidence" value="ECO:0007669"/>
    <property type="project" value="InterPro"/>
</dbReference>
<dbReference type="PANTHER" id="PTHR11011">
    <property type="entry name" value="MALE STERILITY PROTEIN 2-RELATED"/>
    <property type="match status" value="1"/>
</dbReference>
<reference evidence="2" key="1">
    <citation type="submission" date="2020-06" db="EMBL/GenBank/DDBJ databases">
        <title>Legume-microbial interactions unlock mineral nutrients during tropical forest succession.</title>
        <authorList>
            <person name="Epihov D.Z."/>
        </authorList>
    </citation>
    <scope>NUCLEOTIDE SEQUENCE [LARGE SCALE GENOMIC DNA]</scope>
    <source>
        <strain evidence="2">Pan2503</strain>
    </source>
</reference>
<proteinExistence type="predicted"/>
<evidence type="ECO:0000259" key="1">
    <source>
        <dbReference type="Pfam" id="PF07993"/>
    </source>
</evidence>
<organism evidence="2 3">
    <name type="scientific">Candidatus Acidiferrum panamense</name>
    <dbReference type="NCBI Taxonomy" id="2741543"/>
    <lineage>
        <taxon>Bacteria</taxon>
        <taxon>Pseudomonadati</taxon>
        <taxon>Acidobacteriota</taxon>
        <taxon>Terriglobia</taxon>
        <taxon>Candidatus Acidiferrales</taxon>
        <taxon>Candidatus Acidiferrum</taxon>
    </lineage>
</organism>
<dbReference type="Pfam" id="PF07993">
    <property type="entry name" value="NAD_binding_4"/>
    <property type="match status" value="1"/>
</dbReference>
<dbReference type="Gene3D" id="3.40.50.720">
    <property type="entry name" value="NAD(P)-binding Rossmann-like Domain"/>
    <property type="match status" value="1"/>
</dbReference>
<name>A0A7V8NUD9_9BACT</name>
<protein>
    <submittedName>
        <fullName evidence="2">SDR family oxidoreductase</fullName>
    </submittedName>
</protein>
<feature type="domain" description="Thioester reductase (TE)" evidence="1">
    <location>
        <begin position="1"/>
        <end position="179"/>
    </location>
</feature>
<evidence type="ECO:0000313" key="2">
    <source>
        <dbReference type="EMBL" id="MBA0087725.1"/>
    </source>
</evidence>
<evidence type="ECO:0000313" key="3">
    <source>
        <dbReference type="Proteomes" id="UP000567293"/>
    </source>
</evidence>
<dbReference type="Proteomes" id="UP000567293">
    <property type="component" value="Unassembled WGS sequence"/>
</dbReference>
<dbReference type="InterPro" id="IPR026055">
    <property type="entry name" value="FAR"/>
</dbReference>
<keyword evidence="3" id="KW-1185">Reference proteome</keyword>
<dbReference type="EMBL" id="JACDQQ010002151">
    <property type="protein sequence ID" value="MBA0087725.1"/>
    <property type="molecule type" value="Genomic_DNA"/>
</dbReference>
<sequence>VRIFRGDLTGEEFGLPGDAYRALVDTTDSLIHCAASLNRKSEKQCLNVNLRGTLEVIQLARRAQDRHGLRRYSHVSTVAVAGKRKDELVGEDHAIDWERSDYDPYARTKKFCEHMANRWLPEVPKTIFRPSIVLGDSRRRETSQFDMVQAVAFLARLPVLPLRPHDRIDIVPANYVGKAVVTIHQKDAPAHGIYHLSSGRGSETYVEITDAIAKAGGMRRPLFWPWIGRPFSRAVNWTANRRGALGHAASLMKVFWPYLDWNTVFDNSRVVAELGEAPAKFSTYAAGLLKFSRENHFRYPAKPWPGNSSAARTAVGRASA</sequence>
<dbReference type="InterPro" id="IPR013120">
    <property type="entry name" value="FAR_NAD-bd"/>
</dbReference>
<dbReference type="InterPro" id="IPR036291">
    <property type="entry name" value="NAD(P)-bd_dom_sf"/>
</dbReference>
<accession>A0A7V8NUD9</accession>
<gene>
    <name evidence="2" type="ORF">HRJ53_22295</name>
</gene>
<dbReference type="SUPFAM" id="SSF51735">
    <property type="entry name" value="NAD(P)-binding Rossmann-fold domains"/>
    <property type="match status" value="1"/>
</dbReference>
<comment type="caution">
    <text evidence="2">The sequence shown here is derived from an EMBL/GenBank/DDBJ whole genome shotgun (WGS) entry which is preliminary data.</text>
</comment>
<dbReference type="AlphaFoldDB" id="A0A7V8NUD9"/>
<feature type="non-terminal residue" evidence="2">
    <location>
        <position position="1"/>
    </location>
</feature>